<evidence type="ECO:0000313" key="2">
    <source>
        <dbReference type="Proteomes" id="UP001433508"/>
    </source>
</evidence>
<keyword evidence="2" id="KW-1185">Reference proteome</keyword>
<name>A0ACC3STS1_LIPKO</name>
<comment type="caution">
    <text evidence="1">The sequence shown here is derived from an EMBL/GenBank/DDBJ whole genome shotgun (WGS) entry which is preliminary data.</text>
</comment>
<dbReference type="Proteomes" id="UP001433508">
    <property type="component" value="Unassembled WGS sequence"/>
</dbReference>
<sequence>MFAFCRNFSVKYGCNGLRICRANLAHRRDTQIPRILHSPQRSITFAHSLEFTIPNESNEVRDIVLPKGSLGEDEQTSENYANALHPLKCNPPECRIDVRLPYSQYPSLSYNSLEQIATVVTVQRALHEVAAIELGINIKRRLDEYLSSHKPDEKRRILGGGSTTRKSIDGKYANSLNDPDGSFYYKRRDGGYRLQIAVEVGFIEHYRALLRDKDTWIQSQRAKVVILVFLQESPLFKNPKTAYKDVEDVDMEVTKLGQLADEALQRNSGEDPYGPIEYRGHKWFETLNEVFIEVWRADGSCPNKLCLIENGRHCDPLPTVIGLKISDFFFRRCMGCRPYP</sequence>
<dbReference type="EMBL" id="MU971435">
    <property type="protein sequence ID" value="KAK9235031.1"/>
    <property type="molecule type" value="Genomic_DNA"/>
</dbReference>
<organism evidence="1 2">
    <name type="scientific">Lipomyces kononenkoae</name>
    <name type="common">Yeast</name>
    <dbReference type="NCBI Taxonomy" id="34357"/>
    <lineage>
        <taxon>Eukaryota</taxon>
        <taxon>Fungi</taxon>
        <taxon>Dikarya</taxon>
        <taxon>Ascomycota</taxon>
        <taxon>Saccharomycotina</taxon>
        <taxon>Lipomycetes</taxon>
        <taxon>Lipomycetales</taxon>
        <taxon>Lipomycetaceae</taxon>
        <taxon>Lipomyces</taxon>
    </lineage>
</organism>
<reference evidence="2" key="1">
    <citation type="journal article" date="2024" name="Front. Bioeng. Biotechnol.">
        <title>Genome-scale model development and genomic sequencing of the oleaginous clade Lipomyces.</title>
        <authorList>
            <person name="Czajka J.J."/>
            <person name="Han Y."/>
            <person name="Kim J."/>
            <person name="Mondo S.J."/>
            <person name="Hofstad B.A."/>
            <person name="Robles A."/>
            <person name="Haridas S."/>
            <person name="Riley R."/>
            <person name="LaButti K."/>
            <person name="Pangilinan J."/>
            <person name="Andreopoulos W."/>
            <person name="Lipzen A."/>
            <person name="Yan J."/>
            <person name="Wang M."/>
            <person name="Ng V."/>
            <person name="Grigoriev I.V."/>
            <person name="Spatafora J.W."/>
            <person name="Magnuson J.K."/>
            <person name="Baker S.E."/>
            <person name="Pomraning K.R."/>
        </authorList>
    </citation>
    <scope>NUCLEOTIDE SEQUENCE [LARGE SCALE GENOMIC DNA]</scope>
    <source>
        <strain evidence="2">CBS 7786</strain>
    </source>
</reference>
<protein>
    <submittedName>
        <fullName evidence="1">Uncharacterized protein</fullName>
    </submittedName>
</protein>
<evidence type="ECO:0000313" key="1">
    <source>
        <dbReference type="EMBL" id="KAK9235031.1"/>
    </source>
</evidence>
<proteinExistence type="predicted"/>
<accession>A0ACC3STS1</accession>
<gene>
    <name evidence="1" type="ORF">V1525DRAFT_435062</name>
</gene>